<protein>
    <submittedName>
        <fullName evidence="1">DNA mismatch repair protein MSH3</fullName>
    </submittedName>
</protein>
<reference evidence="1" key="1">
    <citation type="journal article" date="2019" name="Sci. Rep.">
        <title>Draft genome of Tanacetum cinerariifolium, the natural source of mosquito coil.</title>
        <authorList>
            <person name="Yamashiro T."/>
            <person name="Shiraishi A."/>
            <person name="Satake H."/>
            <person name="Nakayama K."/>
        </authorList>
    </citation>
    <scope>NUCLEOTIDE SEQUENCE</scope>
</reference>
<gene>
    <name evidence="1" type="ORF">Tci_566382</name>
</gene>
<dbReference type="PANTHER" id="PTHR48466:SF2">
    <property type="entry name" value="OS10G0509000 PROTEIN"/>
    <property type="match status" value="1"/>
</dbReference>
<dbReference type="PANTHER" id="PTHR48466">
    <property type="entry name" value="OS10G0509000 PROTEIN-RELATED"/>
    <property type="match status" value="1"/>
</dbReference>
<dbReference type="GO" id="GO:0030983">
    <property type="term" value="F:mismatched DNA binding"/>
    <property type="evidence" value="ECO:0007669"/>
    <property type="project" value="InterPro"/>
</dbReference>
<evidence type="ECO:0000313" key="1">
    <source>
        <dbReference type="EMBL" id="GEZ94409.1"/>
    </source>
</evidence>
<dbReference type="AlphaFoldDB" id="A0A699IXF9"/>
<dbReference type="GO" id="GO:0140664">
    <property type="term" value="F:ATP-dependent DNA damage sensor activity"/>
    <property type="evidence" value="ECO:0007669"/>
    <property type="project" value="InterPro"/>
</dbReference>
<organism evidence="1">
    <name type="scientific">Tanacetum cinerariifolium</name>
    <name type="common">Dalmatian daisy</name>
    <name type="synonym">Chrysanthemum cinerariifolium</name>
    <dbReference type="NCBI Taxonomy" id="118510"/>
    <lineage>
        <taxon>Eukaryota</taxon>
        <taxon>Viridiplantae</taxon>
        <taxon>Streptophyta</taxon>
        <taxon>Embryophyta</taxon>
        <taxon>Tracheophyta</taxon>
        <taxon>Spermatophyta</taxon>
        <taxon>Magnoliopsida</taxon>
        <taxon>eudicotyledons</taxon>
        <taxon>Gunneridae</taxon>
        <taxon>Pentapetalae</taxon>
        <taxon>asterids</taxon>
        <taxon>campanulids</taxon>
        <taxon>Asterales</taxon>
        <taxon>Asteraceae</taxon>
        <taxon>Asteroideae</taxon>
        <taxon>Anthemideae</taxon>
        <taxon>Anthemidinae</taxon>
        <taxon>Tanacetum</taxon>
    </lineage>
</organism>
<comment type="caution">
    <text evidence="1">The sequence shown here is derived from an EMBL/GenBank/DDBJ whole genome shotgun (WGS) entry which is preliminary data.</text>
</comment>
<accession>A0A699IXF9</accession>
<dbReference type="EMBL" id="BKCJ010345626">
    <property type="protein sequence ID" value="GEZ94409.1"/>
    <property type="molecule type" value="Genomic_DNA"/>
</dbReference>
<dbReference type="InterPro" id="IPR045076">
    <property type="entry name" value="MutS"/>
</dbReference>
<name>A0A699IXF9_TANCI</name>
<sequence>MISSSSCCLMCQVLVPPITTSINFSSSSVSSSSSSSLMLRLMLNKTRPKRWCFNSISSYLPEVEEEEVESNNYNKVLEWDKVCDSVASFAGTSLGKQATKHSLLRLNSFHDSLRLLAETNAAVQMHNHGSCIMDFHSIPIPLVNSAIQDARRGFPLDGNEAIALVSMLHLADSLQTSLNSAIKQDSIWLQRFLPIADMIIDMSISRSLLKFILKLVDQDGSVKDSAVYTPFL</sequence>
<dbReference type="GO" id="GO:0006298">
    <property type="term" value="P:mismatch repair"/>
    <property type="evidence" value="ECO:0007669"/>
    <property type="project" value="InterPro"/>
</dbReference>
<proteinExistence type="predicted"/>
<dbReference type="GO" id="GO:0005524">
    <property type="term" value="F:ATP binding"/>
    <property type="evidence" value="ECO:0007669"/>
    <property type="project" value="InterPro"/>
</dbReference>